<reference evidence="1" key="1">
    <citation type="submission" date="2020-04" db="EMBL/GenBank/DDBJ databases">
        <authorList>
            <person name="Alioto T."/>
            <person name="Alioto T."/>
            <person name="Gomez Garrido J."/>
        </authorList>
    </citation>
    <scope>NUCLEOTIDE SEQUENCE</scope>
    <source>
        <strain evidence="1">A484AB</strain>
    </source>
</reference>
<proteinExistence type="predicted"/>
<name>A0A6S7GW77_PARCT</name>
<keyword evidence="2" id="KW-1185">Reference proteome</keyword>
<dbReference type="EMBL" id="CACRXK020002448">
    <property type="protein sequence ID" value="CAB3994372.1"/>
    <property type="molecule type" value="Genomic_DNA"/>
</dbReference>
<evidence type="ECO:0000313" key="2">
    <source>
        <dbReference type="Proteomes" id="UP001152795"/>
    </source>
</evidence>
<dbReference type="OrthoDB" id="6129633at2759"/>
<evidence type="ECO:0000313" key="1">
    <source>
        <dbReference type="EMBL" id="CAB3994372.1"/>
    </source>
</evidence>
<protein>
    <submittedName>
        <fullName evidence="1">PREDICTED: uncharacterized protein LOC106702191</fullName>
    </submittedName>
</protein>
<dbReference type="InterPro" id="IPR012337">
    <property type="entry name" value="RNaseH-like_sf"/>
</dbReference>
<dbReference type="PANTHER" id="PTHR37162">
    <property type="entry name" value="HAT FAMILY DIMERISATION DOMAINCONTAINING PROTEIN-RELATED"/>
    <property type="match status" value="1"/>
</dbReference>
<dbReference type="AlphaFoldDB" id="A0A6S7GW77"/>
<dbReference type="InterPro" id="IPR008906">
    <property type="entry name" value="HATC_C_dom"/>
</dbReference>
<dbReference type="SUPFAM" id="SSF53098">
    <property type="entry name" value="Ribonuclease H-like"/>
    <property type="match status" value="1"/>
</dbReference>
<accession>A0A6S7GW77</accession>
<dbReference type="PANTHER" id="PTHR37162:SF1">
    <property type="entry name" value="BED-TYPE DOMAIN-CONTAINING PROTEIN"/>
    <property type="match status" value="1"/>
</dbReference>
<gene>
    <name evidence="1" type="ORF">PACLA_8A033252</name>
</gene>
<dbReference type="Proteomes" id="UP001152795">
    <property type="component" value="Unassembled WGS sequence"/>
</dbReference>
<dbReference type="Pfam" id="PF05699">
    <property type="entry name" value="Dimer_Tnp_hAT"/>
    <property type="match status" value="1"/>
</dbReference>
<organism evidence="1 2">
    <name type="scientific">Paramuricea clavata</name>
    <name type="common">Red gorgonian</name>
    <name type="synonym">Violescent sea-whip</name>
    <dbReference type="NCBI Taxonomy" id="317549"/>
    <lineage>
        <taxon>Eukaryota</taxon>
        <taxon>Metazoa</taxon>
        <taxon>Cnidaria</taxon>
        <taxon>Anthozoa</taxon>
        <taxon>Octocorallia</taxon>
        <taxon>Malacalcyonacea</taxon>
        <taxon>Plexauridae</taxon>
        <taxon>Paramuricea</taxon>
    </lineage>
</organism>
<comment type="caution">
    <text evidence="1">The sequence shown here is derived from an EMBL/GenBank/DDBJ whole genome shotgun (WGS) entry which is preliminary data.</text>
</comment>
<sequence length="127" mass="14662">MCETDIPRNIWEAAQIGDIQDKQYRMDVIWGYLKSKLPLLGKIALSVLVIPHSNTGEERVFSTIRKNKTEFRSRLQLGGSLNAIMRIKMSIPRELLPCYKWKPSNKLLKKCKSATPLYNEDHSSKDQ</sequence>
<dbReference type="GO" id="GO:0046983">
    <property type="term" value="F:protein dimerization activity"/>
    <property type="evidence" value="ECO:0007669"/>
    <property type="project" value="InterPro"/>
</dbReference>